<reference evidence="4" key="1">
    <citation type="submission" date="2020-04" db="EMBL/GenBank/DDBJ databases">
        <title>Analysis of mating type loci in Filobasidium floriforme.</title>
        <authorList>
            <person name="Nowrousian M."/>
        </authorList>
    </citation>
    <scope>NUCLEOTIDE SEQUENCE</scope>
    <source>
        <strain evidence="4">CBS 6242</strain>
    </source>
</reference>
<evidence type="ECO:0000313" key="4">
    <source>
        <dbReference type="EMBL" id="KAG7562434.1"/>
    </source>
</evidence>
<comment type="caution">
    <text evidence="4">The sequence shown here is derived from an EMBL/GenBank/DDBJ whole genome shotgun (WGS) entry which is preliminary data.</text>
</comment>
<feature type="region of interest" description="Disordered" evidence="1">
    <location>
        <begin position="319"/>
        <end position="351"/>
    </location>
</feature>
<evidence type="ECO:0000256" key="2">
    <source>
        <dbReference type="SAM" id="SignalP"/>
    </source>
</evidence>
<dbReference type="PANTHER" id="PTHR35192:SF2">
    <property type="entry name" value="APPLE DOMAIN-CONTAINING PROTEIN"/>
    <property type="match status" value="1"/>
</dbReference>
<accession>A0A8K0JNL0</accession>
<feature type="compositionally biased region" description="Basic and acidic residues" evidence="1">
    <location>
        <begin position="319"/>
        <end position="331"/>
    </location>
</feature>
<dbReference type="Proteomes" id="UP000812966">
    <property type="component" value="Unassembled WGS sequence"/>
</dbReference>
<feature type="signal peptide" evidence="2">
    <location>
        <begin position="1"/>
        <end position="22"/>
    </location>
</feature>
<proteinExistence type="predicted"/>
<feature type="compositionally biased region" description="Basic residues" evidence="1">
    <location>
        <begin position="332"/>
        <end position="351"/>
    </location>
</feature>
<dbReference type="InterPro" id="IPR038955">
    <property type="entry name" value="PriA/CPL1_fungi"/>
</dbReference>
<dbReference type="Pfam" id="PF21671">
    <property type="entry name" value="CPL1-like"/>
    <property type="match status" value="1"/>
</dbReference>
<dbReference type="InterPro" id="IPR048661">
    <property type="entry name" value="CPL1-like"/>
</dbReference>
<dbReference type="AlphaFoldDB" id="A0A8K0JNL0"/>
<keyword evidence="5" id="KW-1185">Reference proteome</keyword>
<organism evidence="4 5">
    <name type="scientific">Filobasidium floriforme</name>
    <dbReference type="NCBI Taxonomy" id="5210"/>
    <lineage>
        <taxon>Eukaryota</taxon>
        <taxon>Fungi</taxon>
        <taxon>Dikarya</taxon>
        <taxon>Basidiomycota</taxon>
        <taxon>Agaricomycotina</taxon>
        <taxon>Tremellomycetes</taxon>
        <taxon>Filobasidiales</taxon>
        <taxon>Filobasidiaceae</taxon>
        <taxon>Filobasidium</taxon>
    </lineage>
</organism>
<evidence type="ECO:0000259" key="3">
    <source>
        <dbReference type="Pfam" id="PF21671"/>
    </source>
</evidence>
<keyword evidence="2" id="KW-0732">Signal</keyword>
<dbReference type="OrthoDB" id="439917at2759"/>
<dbReference type="PANTHER" id="PTHR35192">
    <property type="entry name" value="PROTEIN, PUTATIVE-RELATED"/>
    <property type="match status" value="1"/>
</dbReference>
<evidence type="ECO:0000256" key="1">
    <source>
        <dbReference type="SAM" id="MobiDB-lite"/>
    </source>
</evidence>
<feature type="domain" description="Protein CPL1-like" evidence="3">
    <location>
        <begin position="215"/>
        <end position="274"/>
    </location>
</feature>
<sequence>MFASLRIQLVCFLLFALTLVSAKNDLYDIDLDDGTTFTPAVHKLVARQSTGTTLCSPFTVNLVQNGVTTGNIRPRTCYCNYQGTLTPATVTDINNAFATTSTQINQTNFNSYLTTNGFTRAQGITNIKNSLQSGLNSRTTTCVYGAGAVPNSCDACSFTCSSTSTKPCGTACIASTSTCASGLAQKRDFDRRRCPSGYEVCETGYRGLTGKTGGWECVNTQADLESCGGCQNPMEGRSAGVDCTAIVGMAGVACVSGVCEVSSCIKGYKLENNACVPVTRSASSAAASSASALAAKRAASADVDERDFIPGVPASIGIEKRYTEESKPTEKGKHKVWHKRAKQPTKNQRRR</sequence>
<dbReference type="EMBL" id="JABELV010000032">
    <property type="protein sequence ID" value="KAG7562434.1"/>
    <property type="molecule type" value="Genomic_DNA"/>
</dbReference>
<evidence type="ECO:0000313" key="5">
    <source>
        <dbReference type="Proteomes" id="UP000812966"/>
    </source>
</evidence>
<gene>
    <name evidence="4" type="ORF">FFLO_02108</name>
</gene>
<feature type="chain" id="PRO_5035439408" description="Protein CPL1-like domain-containing protein" evidence="2">
    <location>
        <begin position="23"/>
        <end position="351"/>
    </location>
</feature>
<protein>
    <recommendedName>
        <fullName evidence="3">Protein CPL1-like domain-containing protein</fullName>
    </recommendedName>
</protein>
<name>A0A8K0JNL0_9TREE</name>